<evidence type="ECO:0000256" key="10">
    <source>
        <dbReference type="SAM" id="Phobius"/>
    </source>
</evidence>
<evidence type="ECO:0000256" key="5">
    <source>
        <dbReference type="ARBA" id="ARBA00022597"/>
    </source>
</evidence>
<dbReference type="EMBL" id="GL376606">
    <property type="status" value="NOT_ANNOTATED_CDS"/>
    <property type="molecule type" value="Genomic_DNA"/>
</dbReference>
<evidence type="ECO:0000256" key="1">
    <source>
        <dbReference type="ARBA" id="ARBA00004651"/>
    </source>
</evidence>
<evidence type="ECO:0000256" key="2">
    <source>
        <dbReference type="ARBA" id="ARBA00007809"/>
    </source>
</evidence>
<evidence type="ECO:0000256" key="4">
    <source>
        <dbReference type="ARBA" id="ARBA00022475"/>
    </source>
</evidence>
<evidence type="ECO:0000256" key="3">
    <source>
        <dbReference type="ARBA" id="ARBA00022448"/>
    </source>
</evidence>
<dbReference type="GO" id="GO:0005886">
    <property type="term" value="C:plasma membrane"/>
    <property type="evidence" value="ECO:0007669"/>
    <property type="project" value="UniProtKB-SubCell"/>
</dbReference>
<evidence type="ECO:0000313" key="11">
    <source>
        <dbReference type="EnsemblProtists" id="PYU1_T011217"/>
    </source>
</evidence>
<organism evidence="11 12">
    <name type="scientific">Globisporangium ultimum (strain ATCC 200006 / CBS 805.95 / DAOM BR144)</name>
    <name type="common">Pythium ultimum</name>
    <dbReference type="NCBI Taxonomy" id="431595"/>
    <lineage>
        <taxon>Eukaryota</taxon>
        <taxon>Sar</taxon>
        <taxon>Stramenopiles</taxon>
        <taxon>Oomycota</taxon>
        <taxon>Peronosporomycetes</taxon>
        <taxon>Pythiales</taxon>
        <taxon>Pythiaceae</taxon>
        <taxon>Globisporangium</taxon>
    </lineage>
</organism>
<dbReference type="FunFam" id="1.20.1280.290:FF:000007">
    <property type="entry name" value="Bidirectional sugar transporter SWEET7"/>
    <property type="match status" value="1"/>
</dbReference>
<reference evidence="12" key="1">
    <citation type="journal article" date="2010" name="Genome Biol.">
        <title>Genome sequence of the necrotrophic plant pathogen Pythium ultimum reveals original pathogenicity mechanisms and effector repertoire.</title>
        <authorList>
            <person name="Levesque C.A."/>
            <person name="Brouwer H."/>
            <person name="Cano L."/>
            <person name="Hamilton J.P."/>
            <person name="Holt C."/>
            <person name="Huitema E."/>
            <person name="Raffaele S."/>
            <person name="Robideau G.P."/>
            <person name="Thines M."/>
            <person name="Win J."/>
            <person name="Zerillo M.M."/>
            <person name="Beakes G.W."/>
            <person name="Boore J.L."/>
            <person name="Busam D."/>
            <person name="Dumas B."/>
            <person name="Ferriera S."/>
            <person name="Fuerstenberg S.I."/>
            <person name="Gachon C.M."/>
            <person name="Gaulin E."/>
            <person name="Govers F."/>
            <person name="Grenville-Briggs L."/>
            <person name="Horner N."/>
            <person name="Hostetler J."/>
            <person name="Jiang R.H."/>
            <person name="Johnson J."/>
            <person name="Krajaejun T."/>
            <person name="Lin H."/>
            <person name="Meijer H.J."/>
            <person name="Moore B."/>
            <person name="Morris P."/>
            <person name="Phuntmart V."/>
            <person name="Puiu D."/>
            <person name="Shetty J."/>
            <person name="Stajich J.E."/>
            <person name="Tripathy S."/>
            <person name="Wawra S."/>
            <person name="van West P."/>
            <person name="Whitty B.R."/>
            <person name="Coutinho P.M."/>
            <person name="Henrissat B."/>
            <person name="Martin F."/>
            <person name="Thomas P.D."/>
            <person name="Tyler B.M."/>
            <person name="De Vries R.P."/>
            <person name="Kamoun S."/>
            <person name="Yandell M."/>
            <person name="Tisserat N."/>
            <person name="Buell C.R."/>
        </authorList>
    </citation>
    <scope>NUCLEOTIDE SEQUENCE</scope>
    <source>
        <strain evidence="12">DAOM:BR144</strain>
    </source>
</reference>
<dbReference type="VEuPathDB" id="FungiDB:PYU1_G011192"/>
<evidence type="ECO:0000256" key="8">
    <source>
        <dbReference type="ARBA" id="ARBA00022989"/>
    </source>
</evidence>
<accession>K3X1W8</accession>
<evidence type="ECO:0008006" key="13">
    <source>
        <dbReference type="Google" id="ProtNLM"/>
    </source>
</evidence>
<keyword evidence="5" id="KW-0762">Sugar transport</keyword>
<dbReference type="Proteomes" id="UP000019132">
    <property type="component" value="Unassembled WGS sequence"/>
</dbReference>
<comment type="subcellular location">
    <subcellularLocation>
        <location evidence="1">Cell membrane</location>
        <topology evidence="1">Multi-pass membrane protein</topology>
    </subcellularLocation>
</comment>
<evidence type="ECO:0000313" key="12">
    <source>
        <dbReference type="Proteomes" id="UP000019132"/>
    </source>
</evidence>
<dbReference type="GO" id="GO:0051119">
    <property type="term" value="F:sugar transmembrane transporter activity"/>
    <property type="evidence" value="ECO:0007669"/>
    <property type="project" value="InterPro"/>
</dbReference>
<name>K3X1W8_GLOUD</name>
<dbReference type="AlphaFoldDB" id="K3X1W8"/>
<comment type="similarity">
    <text evidence="2">Belongs to the SWEET sugar transporter family.</text>
</comment>
<evidence type="ECO:0000256" key="6">
    <source>
        <dbReference type="ARBA" id="ARBA00022692"/>
    </source>
</evidence>
<feature type="transmembrane region" description="Helical" evidence="10">
    <location>
        <begin position="106"/>
        <end position="127"/>
    </location>
</feature>
<dbReference type="Pfam" id="PF03083">
    <property type="entry name" value="MtN3_slv"/>
    <property type="match status" value="1"/>
</dbReference>
<reference evidence="12" key="2">
    <citation type="submission" date="2010-04" db="EMBL/GenBank/DDBJ databases">
        <authorList>
            <person name="Buell R."/>
            <person name="Hamilton J."/>
            <person name="Hostetler J."/>
        </authorList>
    </citation>
    <scope>NUCLEOTIDE SEQUENCE [LARGE SCALE GENOMIC DNA]</scope>
    <source>
        <strain evidence="12">DAOM:BR144</strain>
    </source>
</reference>
<keyword evidence="3" id="KW-0813">Transport</keyword>
<dbReference type="eggNOG" id="KOG1623">
    <property type="taxonomic scope" value="Eukaryota"/>
</dbReference>
<dbReference type="InParanoid" id="K3X1W8"/>
<feature type="transmembrane region" description="Helical" evidence="10">
    <location>
        <begin position="73"/>
        <end position="94"/>
    </location>
</feature>
<dbReference type="Gene3D" id="1.20.1280.290">
    <property type="match status" value="1"/>
</dbReference>
<evidence type="ECO:0000256" key="7">
    <source>
        <dbReference type="ARBA" id="ARBA00022737"/>
    </source>
</evidence>
<dbReference type="OMA" id="WIMFTNG"/>
<dbReference type="HOGENOM" id="CLU_048643_2_0_1"/>
<protein>
    <recommendedName>
        <fullName evidence="13">Bidirectional sugar transporter SWEET</fullName>
    </recommendedName>
</protein>
<dbReference type="PANTHER" id="PTHR10791">
    <property type="entry name" value="RAG1-ACTIVATING PROTEIN 1"/>
    <property type="match status" value="1"/>
</dbReference>
<keyword evidence="7" id="KW-0677">Repeat</keyword>
<sequence>MLHGYLESNIFPIFATFLTGDIAAVIFIAIYYYYSEDRPNVLKTLAYELIALSLVTLYFVLALYGVTDQSREQSALIVGAIGIAFSLKLYGAGFERIVLVLKNKTAIYIPIHMVVMGTINCILWLVYTALDHNWIMFTNGVICTTLSVSQLVLYVVYYPHGRRAANHTSSGPALVNTQDISITIAIPQFKPDDKRCIPESPVFHALRSPLSPLQASEKLH</sequence>
<feature type="transmembrane region" description="Helical" evidence="10">
    <location>
        <begin position="46"/>
        <end position="67"/>
    </location>
</feature>
<keyword evidence="4" id="KW-1003">Cell membrane</keyword>
<evidence type="ECO:0000256" key="9">
    <source>
        <dbReference type="ARBA" id="ARBA00023136"/>
    </source>
</evidence>
<dbReference type="InterPro" id="IPR004316">
    <property type="entry name" value="SWEET_rpt"/>
</dbReference>
<keyword evidence="8 10" id="KW-1133">Transmembrane helix</keyword>
<dbReference type="InterPro" id="IPR047664">
    <property type="entry name" value="SWEET"/>
</dbReference>
<reference evidence="11" key="3">
    <citation type="submission" date="2015-02" db="UniProtKB">
        <authorList>
            <consortium name="EnsemblProtists"/>
        </authorList>
    </citation>
    <scope>IDENTIFICATION</scope>
    <source>
        <strain evidence="11">DAOM BR144</strain>
    </source>
</reference>
<keyword evidence="6 10" id="KW-0812">Transmembrane</keyword>
<proteinExistence type="inferred from homology"/>
<dbReference type="PANTHER" id="PTHR10791:SF30">
    <property type="entry name" value="SUGAR TRANSPORTER SWEET1"/>
    <property type="match status" value="1"/>
</dbReference>
<dbReference type="EnsemblProtists" id="PYU1_T011217">
    <property type="protein sequence ID" value="PYU1_T011217"/>
    <property type="gene ID" value="PYU1_G011192"/>
</dbReference>
<keyword evidence="12" id="KW-1185">Reference proteome</keyword>
<feature type="transmembrane region" description="Helical" evidence="10">
    <location>
        <begin position="12"/>
        <end position="34"/>
    </location>
</feature>
<keyword evidence="9 10" id="KW-0472">Membrane</keyword>
<feature type="transmembrane region" description="Helical" evidence="10">
    <location>
        <begin position="133"/>
        <end position="157"/>
    </location>
</feature>